<evidence type="ECO:0000256" key="1">
    <source>
        <dbReference type="PROSITE-ProRule" id="PRU00464"/>
    </source>
</evidence>
<protein>
    <submittedName>
        <fullName evidence="4">HIT domain-containing protein</fullName>
    </submittedName>
</protein>
<evidence type="ECO:0000259" key="3">
    <source>
        <dbReference type="PROSITE" id="PS51084"/>
    </source>
</evidence>
<feature type="domain" description="HIT" evidence="3">
    <location>
        <begin position="59"/>
        <end position="132"/>
    </location>
</feature>
<accession>A0A317QAW8</accession>
<comment type="caution">
    <text evidence="4">The sequence shown here is derived from an EMBL/GenBank/DDBJ whole genome shotgun (WGS) entry which is preliminary data.</text>
</comment>
<dbReference type="GO" id="GO:0003824">
    <property type="term" value="F:catalytic activity"/>
    <property type="evidence" value="ECO:0007669"/>
    <property type="project" value="InterPro"/>
</dbReference>
<dbReference type="InterPro" id="IPR026026">
    <property type="entry name" value="HIT_Hint"/>
</dbReference>
<dbReference type="Pfam" id="PF01230">
    <property type="entry name" value="HIT"/>
    <property type="match status" value="1"/>
</dbReference>
<feature type="region of interest" description="Disordered" evidence="2">
    <location>
        <begin position="1"/>
        <end position="22"/>
    </location>
</feature>
<dbReference type="AlphaFoldDB" id="A0A317QAW8"/>
<comment type="caution">
    <text evidence="1">Lacks conserved residue(s) required for the propagation of feature annotation.</text>
</comment>
<sequence length="161" mass="18397">MSDTGYTKAPAETNLSTTNGPKDDVNFKLDERLAADSFWLASWPLCELRRFDDQRYVWLMLVPRRADMTEFVDLSEADQVQLAREIKQASEMLLQDARQRQQKVKLNVGALGNVVSQLHIHVLLRQPNDPAWPGPVWGHSAALRFAAAQQQQELTRWQALL</sequence>
<dbReference type="Proteomes" id="UP000246964">
    <property type="component" value="Unassembled WGS sequence"/>
</dbReference>
<proteinExistence type="predicted"/>
<dbReference type="RefSeq" id="WP_110074857.1">
    <property type="nucleotide sequence ID" value="NZ_QGTT01000001.1"/>
</dbReference>
<dbReference type="PIRSF" id="PIRSF000714">
    <property type="entry name" value="HIT"/>
    <property type="match status" value="1"/>
</dbReference>
<organism evidence="4 5">
    <name type="scientific">Pseudidiomarina maritima</name>
    <dbReference type="NCBI Taxonomy" id="519453"/>
    <lineage>
        <taxon>Bacteria</taxon>
        <taxon>Pseudomonadati</taxon>
        <taxon>Pseudomonadota</taxon>
        <taxon>Gammaproteobacteria</taxon>
        <taxon>Alteromonadales</taxon>
        <taxon>Idiomarinaceae</taxon>
        <taxon>Pseudidiomarina</taxon>
    </lineage>
</organism>
<dbReference type="EMBL" id="QGTT01000001">
    <property type="protein sequence ID" value="PWW16116.1"/>
    <property type="molecule type" value="Genomic_DNA"/>
</dbReference>
<dbReference type="InterPro" id="IPR011146">
    <property type="entry name" value="HIT-like"/>
</dbReference>
<dbReference type="OrthoDB" id="9799145at2"/>
<reference evidence="4 5" key="1">
    <citation type="submission" date="2018-05" db="EMBL/GenBank/DDBJ databases">
        <title>Freshwater and sediment microbial communities from various areas in North America, analyzing microbe dynamics in response to fracking.</title>
        <authorList>
            <person name="Lamendella R."/>
        </authorList>
    </citation>
    <scope>NUCLEOTIDE SEQUENCE [LARGE SCALE GENOMIC DNA]</scope>
    <source>
        <strain evidence="4 5">125B1</strain>
    </source>
</reference>
<evidence type="ECO:0000313" key="5">
    <source>
        <dbReference type="Proteomes" id="UP000246964"/>
    </source>
</evidence>
<name>A0A317QAW8_9GAMM</name>
<dbReference type="PROSITE" id="PS51084">
    <property type="entry name" value="HIT_2"/>
    <property type="match status" value="1"/>
</dbReference>
<dbReference type="SUPFAM" id="SSF54197">
    <property type="entry name" value="HIT-like"/>
    <property type="match status" value="1"/>
</dbReference>
<evidence type="ECO:0000313" key="4">
    <source>
        <dbReference type="EMBL" id="PWW16116.1"/>
    </source>
</evidence>
<dbReference type="InterPro" id="IPR036265">
    <property type="entry name" value="HIT-like_sf"/>
</dbReference>
<keyword evidence="5" id="KW-1185">Reference proteome</keyword>
<gene>
    <name evidence="4" type="ORF">DET45_101221</name>
</gene>
<evidence type="ECO:0000256" key="2">
    <source>
        <dbReference type="SAM" id="MobiDB-lite"/>
    </source>
</evidence>
<dbReference type="Gene3D" id="3.30.428.10">
    <property type="entry name" value="HIT-like"/>
    <property type="match status" value="1"/>
</dbReference>